<feature type="coiled-coil region" evidence="11">
    <location>
        <begin position="475"/>
        <end position="534"/>
    </location>
</feature>
<evidence type="ECO:0000256" key="11">
    <source>
        <dbReference type="SAM" id="Coils"/>
    </source>
</evidence>
<evidence type="ECO:0000256" key="8">
    <source>
        <dbReference type="ARBA" id="ARBA00023306"/>
    </source>
</evidence>
<evidence type="ECO:0000256" key="10">
    <source>
        <dbReference type="RuleBase" id="RU368072"/>
    </source>
</evidence>
<comment type="similarity">
    <text evidence="1 10">Belongs to the NDC80/HEC1 family.</text>
</comment>
<feature type="domain" description="Kinetochore protein Ndc80 CH" evidence="12">
    <location>
        <begin position="41"/>
        <end position="185"/>
    </location>
</feature>
<keyword evidence="4 10" id="KW-0498">Mitosis</keyword>
<comment type="subcellular location">
    <subcellularLocation>
        <location evidence="10">Chromosome</location>
        <location evidence="10">Centromere</location>
        <location evidence="10">Kinetochore</location>
    </subcellularLocation>
    <subcellularLocation>
        <location evidence="10">Nucleus</location>
    </subcellularLocation>
</comment>
<keyword evidence="5 10" id="KW-0995">Kinetochore</keyword>
<keyword evidence="3 10" id="KW-0132">Cell division</keyword>
<comment type="function">
    <text evidence="10">Acts as a component of the essential kinetochore-associated NDC80 complex, which is required for chromosome segregation and spindle checkpoint activity.</text>
</comment>
<dbReference type="Pfam" id="PF03801">
    <property type="entry name" value="Ndc80_HEC"/>
    <property type="match status" value="1"/>
</dbReference>
<evidence type="ECO:0000259" key="12">
    <source>
        <dbReference type="Pfam" id="PF03801"/>
    </source>
</evidence>
<name>A0ABZ1CTN8_9TREE</name>
<dbReference type="InterPro" id="IPR038273">
    <property type="entry name" value="Ndc80_sf"/>
</dbReference>
<evidence type="ECO:0000313" key="13">
    <source>
        <dbReference type="EMBL" id="WRT65058.1"/>
    </source>
</evidence>
<evidence type="ECO:0000256" key="6">
    <source>
        <dbReference type="ARBA" id="ARBA00023054"/>
    </source>
</evidence>
<dbReference type="PANTHER" id="PTHR10643">
    <property type="entry name" value="KINETOCHORE PROTEIN NDC80"/>
    <property type="match status" value="1"/>
</dbReference>
<evidence type="ECO:0000256" key="3">
    <source>
        <dbReference type="ARBA" id="ARBA00022618"/>
    </source>
</evidence>
<keyword evidence="7 10" id="KW-0539">Nucleus</keyword>
<reference evidence="13 14" key="1">
    <citation type="submission" date="2024-01" db="EMBL/GenBank/DDBJ databases">
        <title>Comparative genomics of Cryptococcus and Kwoniella reveals pathogenesis evolution and contrasting modes of karyotype evolution via chromosome fusion or intercentromeric recombination.</title>
        <authorList>
            <person name="Coelho M.A."/>
            <person name="David-Palma M."/>
            <person name="Shea T."/>
            <person name="Bowers K."/>
            <person name="McGinley-Smith S."/>
            <person name="Mohammad A.W."/>
            <person name="Gnirke A."/>
            <person name="Yurkov A.M."/>
            <person name="Nowrousian M."/>
            <person name="Sun S."/>
            <person name="Cuomo C.A."/>
            <person name="Heitman J."/>
        </authorList>
    </citation>
    <scope>NUCLEOTIDE SEQUENCE [LARGE SCALE GENOMIC DNA]</scope>
    <source>
        <strain evidence="13">CBS 11374</strain>
    </source>
</reference>
<dbReference type="InterPro" id="IPR055260">
    <property type="entry name" value="Ndc80_CH"/>
</dbReference>
<dbReference type="Proteomes" id="UP001329825">
    <property type="component" value="Chromosome 2"/>
</dbReference>
<proteinExistence type="inferred from homology"/>
<dbReference type="RefSeq" id="XP_062789798.1">
    <property type="nucleotide sequence ID" value="XM_062933747.1"/>
</dbReference>
<organism evidence="13 14">
    <name type="scientific">Kwoniella shivajii</name>
    <dbReference type="NCBI Taxonomy" id="564305"/>
    <lineage>
        <taxon>Eukaryota</taxon>
        <taxon>Fungi</taxon>
        <taxon>Dikarya</taxon>
        <taxon>Basidiomycota</taxon>
        <taxon>Agaricomycotina</taxon>
        <taxon>Tremellomycetes</taxon>
        <taxon>Tremellales</taxon>
        <taxon>Cryptococcaceae</taxon>
        <taxon>Kwoniella</taxon>
    </lineage>
</organism>
<evidence type="ECO:0000313" key="14">
    <source>
        <dbReference type="Proteomes" id="UP001329825"/>
    </source>
</evidence>
<gene>
    <name evidence="13" type="ORF">IL334_002000</name>
</gene>
<evidence type="ECO:0000256" key="1">
    <source>
        <dbReference type="ARBA" id="ARBA00007050"/>
    </source>
</evidence>
<evidence type="ECO:0000256" key="9">
    <source>
        <dbReference type="ARBA" id="ARBA00023328"/>
    </source>
</evidence>
<keyword evidence="8 10" id="KW-0131">Cell cycle</keyword>
<evidence type="ECO:0000256" key="5">
    <source>
        <dbReference type="ARBA" id="ARBA00022838"/>
    </source>
</evidence>
<evidence type="ECO:0000256" key="4">
    <source>
        <dbReference type="ARBA" id="ARBA00022776"/>
    </source>
</evidence>
<dbReference type="InterPro" id="IPR005550">
    <property type="entry name" value="Kinetochore_Ndc80"/>
</dbReference>
<protein>
    <recommendedName>
        <fullName evidence="10">Kinetochore protein NDC80</fullName>
    </recommendedName>
</protein>
<keyword evidence="14" id="KW-1185">Reference proteome</keyword>
<sequence>MMANRAGESKELLLSATRSNTLSSGRTPQITRSVPSRYSARRSSLFTSQSSARPSLAPGIYTSVTCKDTRPLRDKSFQSECMRNVSDYLAIARYPAPLTPKTFISPTAKEFQSIFRFLIVALIGPGLSWTKKFEDDALSILRDLRYPGLDSVSKTAFTAPGAPQSWPGMLAMLNWLVELCKAHDNWNNNDCISDPILMHPSQLAMDHPYLEDRLLWNFVSTTYDQWFDGGAEEFHEAESELKKMYDRASSATSEKVADLEAQVQKKMVELHQLHAQEPPLKRMEDEYIQLMSDKTKFIAFIELHRQKAEKTRQAIVKIKSAVSSQSDDLDQHRLELTQIELAVAAQNLAPDEVTRMNNERDSLHRGLDELRTRIAEASQSAYDHEMLVTKAMDRFESLHAEYIDLAHHIGLPPQLADITLSDTHGLGLDLNLDLGVEDLEALKLSGAVMRSSVWQDLQSRREAYRQDGLQLGNSSITLEDQYDRLQQQAERQKEEIMTLEVKLKMIHEQAEAGQAKLTAENANTNKVIVQLETEVANMLTASQQGVLVTQSQLESAKIAYKELRHRTAILQDSMVGQVGSHIDAIIRAKEHATNSLRSIRSMAESQ</sequence>
<dbReference type="Gene3D" id="1.10.418.30">
    <property type="entry name" value="Ncd80 complex, Ncd80 subunit"/>
    <property type="match status" value="1"/>
</dbReference>
<dbReference type="PANTHER" id="PTHR10643:SF2">
    <property type="entry name" value="KINETOCHORE PROTEIN NDC80 HOMOLOG"/>
    <property type="match status" value="1"/>
</dbReference>
<evidence type="ECO:0000256" key="7">
    <source>
        <dbReference type="ARBA" id="ARBA00023242"/>
    </source>
</evidence>
<accession>A0ABZ1CTN8</accession>
<keyword evidence="9 10" id="KW-0137">Centromere</keyword>
<comment type="subunit">
    <text evidence="10">Component of the NDC80 complex.</text>
</comment>
<evidence type="ECO:0000256" key="2">
    <source>
        <dbReference type="ARBA" id="ARBA00022454"/>
    </source>
</evidence>
<keyword evidence="2 10" id="KW-0158">Chromosome</keyword>
<dbReference type="GeneID" id="87954131"/>
<keyword evidence="6 11" id="KW-0175">Coiled coil</keyword>
<dbReference type="EMBL" id="CP141882">
    <property type="protein sequence ID" value="WRT65058.1"/>
    <property type="molecule type" value="Genomic_DNA"/>
</dbReference>